<reference evidence="2" key="1">
    <citation type="submission" date="2019-08" db="EMBL/GenBank/DDBJ databases">
        <authorList>
            <person name="Kucharzyk K."/>
            <person name="Murdoch R.W."/>
            <person name="Higgins S."/>
            <person name="Loffler F."/>
        </authorList>
    </citation>
    <scope>NUCLEOTIDE SEQUENCE</scope>
</reference>
<keyword evidence="1" id="KW-0472">Membrane</keyword>
<keyword evidence="1" id="KW-0812">Transmembrane</keyword>
<proteinExistence type="predicted"/>
<keyword evidence="1" id="KW-1133">Transmembrane helix</keyword>
<protein>
    <submittedName>
        <fullName evidence="2">Uncharacterized protein</fullName>
    </submittedName>
</protein>
<accession>A0A645IZZ4</accession>
<evidence type="ECO:0000313" key="2">
    <source>
        <dbReference type="EMBL" id="MPN56727.1"/>
    </source>
</evidence>
<feature type="transmembrane region" description="Helical" evidence="1">
    <location>
        <begin position="46"/>
        <end position="66"/>
    </location>
</feature>
<sequence>MIRGLRHSGTDALVIIDAFSDPATAMKEQHDRQAFRLLFPWQVDPYRNLIVIIIYLIIHGTVEYLHRIDRLKIREMPGSLYLYSVKRQCF</sequence>
<organism evidence="2">
    <name type="scientific">bioreactor metagenome</name>
    <dbReference type="NCBI Taxonomy" id="1076179"/>
    <lineage>
        <taxon>unclassified sequences</taxon>
        <taxon>metagenomes</taxon>
        <taxon>ecological metagenomes</taxon>
    </lineage>
</organism>
<gene>
    <name evidence="2" type="ORF">SDC9_204419</name>
</gene>
<dbReference type="EMBL" id="VSSQ01127408">
    <property type="protein sequence ID" value="MPN56727.1"/>
    <property type="molecule type" value="Genomic_DNA"/>
</dbReference>
<comment type="caution">
    <text evidence="2">The sequence shown here is derived from an EMBL/GenBank/DDBJ whole genome shotgun (WGS) entry which is preliminary data.</text>
</comment>
<name>A0A645IZZ4_9ZZZZ</name>
<dbReference type="AlphaFoldDB" id="A0A645IZZ4"/>
<evidence type="ECO:0000256" key="1">
    <source>
        <dbReference type="SAM" id="Phobius"/>
    </source>
</evidence>